<dbReference type="EMBL" id="JACHHV010000028">
    <property type="protein sequence ID" value="MBB5888514.1"/>
    <property type="molecule type" value="Genomic_DNA"/>
</dbReference>
<comment type="caution">
    <text evidence="1">The sequence shown here is derived from an EMBL/GenBank/DDBJ whole genome shotgun (WGS) entry which is preliminary data.</text>
</comment>
<name>A0A841C838_9LACT</name>
<dbReference type="Proteomes" id="UP000562464">
    <property type="component" value="Unassembled WGS sequence"/>
</dbReference>
<accession>A0A841C838</accession>
<gene>
    <name evidence="1" type="ORF">HNQ37_001415</name>
</gene>
<protein>
    <submittedName>
        <fullName evidence="1">Uncharacterized protein</fullName>
    </submittedName>
</protein>
<evidence type="ECO:0000313" key="2">
    <source>
        <dbReference type="Proteomes" id="UP000562464"/>
    </source>
</evidence>
<proteinExistence type="predicted"/>
<evidence type="ECO:0000313" key="1">
    <source>
        <dbReference type="EMBL" id="MBB5888514.1"/>
    </source>
</evidence>
<dbReference type="AlphaFoldDB" id="A0A841C838"/>
<keyword evidence="2" id="KW-1185">Reference proteome</keyword>
<organism evidence="1 2">
    <name type="scientific">Lactovum miscens</name>
    <dbReference type="NCBI Taxonomy" id="190387"/>
    <lineage>
        <taxon>Bacteria</taxon>
        <taxon>Bacillati</taxon>
        <taxon>Bacillota</taxon>
        <taxon>Bacilli</taxon>
        <taxon>Lactobacillales</taxon>
        <taxon>Streptococcaceae</taxon>
        <taxon>Lactovum</taxon>
    </lineage>
</organism>
<reference evidence="1 2" key="1">
    <citation type="submission" date="2020-08" db="EMBL/GenBank/DDBJ databases">
        <title>Genomic Encyclopedia of Type Strains, Phase IV (KMG-IV): sequencing the most valuable type-strain genomes for metagenomic binning, comparative biology and taxonomic classification.</title>
        <authorList>
            <person name="Goeker M."/>
        </authorList>
    </citation>
    <scope>NUCLEOTIDE SEQUENCE [LARGE SCALE GENOMIC DNA]</scope>
    <source>
        <strain evidence="1 2">DSM 14925</strain>
    </source>
</reference>
<sequence length="33" mass="3884">MTITKHQPRFEMIRLISGKTPDNSREFACLMKC</sequence>